<evidence type="ECO:0000256" key="12">
    <source>
        <dbReference type="SAM" id="SignalP"/>
    </source>
</evidence>
<evidence type="ECO:0000259" key="13">
    <source>
        <dbReference type="Pfam" id="PF00593"/>
    </source>
</evidence>
<sequence length="1084" mass="117739">MNQKLKGLWLLFCVCVLQISYAQEKKITGTVSDNAGIPLPGVSVLVKGTTSGAQTDFDGKYAIKAESNQILIFSYIGMKTQEVPANSSVINITLKDESVELEGVVVTTALGVKREKKSLGYASQQISGADLVSGGAGSQNVSNLLSGKAAGVEVSRNTNFGGSTNVVIRGNKSLTGNNQALWVIDGVPVDNSNNNTANQTTGRGGYDYGNSVADINQEDIESINILKGAAATALYGSRAANGVVMVTTKKGKKGDDKKVGFTFSSSMSVGTVDKSTFPTYQNKYGSGYGFGTSFLDENAIPTVDTSNDASYGDAFNGKPVYQWNSVTPYSENYGKATPWSAAANGPVTFFQTAQTNTNSISLEKSTERSNLSMSYVNTIQTGILPNSELKKNQLSARFSQKITDKLTANAYAAVTLQNTVGRNSTGYNDNIMGEFRQWWQTNVDVKELKNVYNASGGQNITWNWADPTSADLQPAYWDNPYFTRYQNYSSDNKTRLFSYASLNYEITSWLSALGRVSLDTYKQLQEERRAVGSTATGFGLSPVDEKSGYQRYDINFQEINYDFMLNFNKKFGDNISLTGVLGSNIRRDKRDNVLSSTIGGLVEPGMYALSNSRYELPFPTENVADWGVNGIYAQGSLGYKDTYFIDASVRRDVSSTLPKGNNAYTYPAISGSLLFSNLVKTNWLNLGKFRVNYAEVGNDAEPLSLVNTYTRSSNFNGESMYTLPNTNKNPNLKPERTKSFEVGLETSTFDKRLGLDITYYKTNTVDQIVSTAVSSSSGFTTAWVNGGNIENSGLEIQLTGTPVKTENFRWDVTVNWSNNRSKVVSLPSGVDNLQIASFQGGVTINATPGEAYGTLKGTDYVYTNGERTVDQKTGKYLISSTSDNVIGNITPDWIGGIRNKFTYKNVSMGFLIDTQKGGDIFSLDMYYGLANGLYPETAIGNQRENGIVNQGVGVITNSDGSTTVIPNTVSTVNTNDTPAKTGPGAYSNNYGYLAQPAKAFVYDASYIKLREVSITYTFPKTMFEGTFVNAATLSLLGSNLWIISKNLPYADPESGLSSGNKSRGYSVGSLPTTRDIGFNLTFKF</sequence>
<dbReference type="NCBIfam" id="TIGR04056">
    <property type="entry name" value="OMP_RagA_SusC"/>
    <property type="match status" value="1"/>
</dbReference>
<dbReference type="Gene3D" id="2.40.170.20">
    <property type="entry name" value="TonB-dependent receptor, beta-barrel domain"/>
    <property type="match status" value="1"/>
</dbReference>
<dbReference type="PROSITE" id="PS52016">
    <property type="entry name" value="TONB_DEPENDENT_REC_3"/>
    <property type="match status" value="1"/>
</dbReference>
<dbReference type="EMBL" id="CP150845">
    <property type="protein sequence ID" value="WYZ20113.1"/>
    <property type="molecule type" value="Genomic_DNA"/>
</dbReference>
<keyword evidence="4 10" id="KW-0812">Transmembrane</keyword>
<feature type="domain" description="TonB-dependent receptor plug" evidence="14">
    <location>
        <begin position="117"/>
        <end position="243"/>
    </location>
</feature>
<keyword evidence="9 10" id="KW-0998">Cell outer membrane</keyword>
<feature type="domain" description="TonB-dependent receptor-like beta-barrel" evidence="13">
    <location>
        <begin position="455"/>
        <end position="872"/>
    </location>
</feature>
<evidence type="ECO:0000256" key="11">
    <source>
        <dbReference type="RuleBase" id="RU003357"/>
    </source>
</evidence>
<dbReference type="InterPro" id="IPR023996">
    <property type="entry name" value="TonB-dep_OMP_SusC/RagA"/>
</dbReference>
<evidence type="ECO:0000256" key="7">
    <source>
        <dbReference type="ARBA" id="ARBA00023136"/>
    </source>
</evidence>
<evidence type="ECO:0000313" key="15">
    <source>
        <dbReference type="EMBL" id="WYZ20113.1"/>
    </source>
</evidence>
<evidence type="ECO:0000256" key="10">
    <source>
        <dbReference type="PROSITE-ProRule" id="PRU01360"/>
    </source>
</evidence>
<dbReference type="RefSeq" id="WP_406844460.1">
    <property type="nucleotide sequence ID" value="NZ_CP150845.1"/>
</dbReference>
<evidence type="ECO:0000256" key="4">
    <source>
        <dbReference type="ARBA" id="ARBA00022692"/>
    </source>
</evidence>
<keyword evidence="6 11" id="KW-0798">TonB box</keyword>
<dbReference type="Pfam" id="PF00593">
    <property type="entry name" value="TonB_dep_Rec_b-barrel"/>
    <property type="match status" value="1"/>
</dbReference>
<dbReference type="Pfam" id="PF07715">
    <property type="entry name" value="Plug"/>
    <property type="match status" value="1"/>
</dbReference>
<reference evidence="15 16" key="1">
    <citation type="submission" date="2024-03" db="EMBL/GenBank/DDBJ databases">
        <title>Flavobacterium soyae.</title>
        <authorList>
            <person name="Zheng W."/>
        </authorList>
    </citation>
    <scope>NUCLEOTIDE SEQUENCE [LARGE SCALE GENOMIC DNA]</scope>
    <source>
        <strain evidence="15 16">55</strain>
    </source>
</reference>
<dbReference type="InterPro" id="IPR037066">
    <property type="entry name" value="Plug_dom_sf"/>
</dbReference>
<proteinExistence type="inferred from homology"/>
<keyword evidence="3 10" id="KW-1134">Transmembrane beta strand</keyword>
<evidence type="ECO:0000256" key="6">
    <source>
        <dbReference type="ARBA" id="ARBA00023077"/>
    </source>
</evidence>
<dbReference type="Gene3D" id="2.170.130.10">
    <property type="entry name" value="TonB-dependent receptor, plug domain"/>
    <property type="match status" value="1"/>
</dbReference>
<comment type="similarity">
    <text evidence="10 11">Belongs to the TonB-dependent receptor family.</text>
</comment>
<dbReference type="Gene3D" id="2.60.40.1120">
    <property type="entry name" value="Carboxypeptidase-like, regulatory domain"/>
    <property type="match status" value="1"/>
</dbReference>
<dbReference type="Pfam" id="PF13715">
    <property type="entry name" value="CarbopepD_reg_2"/>
    <property type="match status" value="1"/>
</dbReference>
<evidence type="ECO:0000256" key="9">
    <source>
        <dbReference type="ARBA" id="ARBA00023237"/>
    </source>
</evidence>
<evidence type="ECO:0000256" key="3">
    <source>
        <dbReference type="ARBA" id="ARBA00022452"/>
    </source>
</evidence>
<evidence type="ECO:0000256" key="2">
    <source>
        <dbReference type="ARBA" id="ARBA00022448"/>
    </source>
</evidence>
<evidence type="ECO:0000259" key="14">
    <source>
        <dbReference type="Pfam" id="PF07715"/>
    </source>
</evidence>
<keyword evidence="5 12" id="KW-0732">Signal</keyword>
<dbReference type="InterPro" id="IPR039426">
    <property type="entry name" value="TonB-dep_rcpt-like"/>
</dbReference>
<dbReference type="InterPro" id="IPR000531">
    <property type="entry name" value="Beta-barrel_TonB"/>
</dbReference>
<evidence type="ECO:0000256" key="1">
    <source>
        <dbReference type="ARBA" id="ARBA00004571"/>
    </source>
</evidence>
<dbReference type="PANTHER" id="PTHR30069:SF29">
    <property type="entry name" value="HEMOGLOBIN AND HEMOGLOBIN-HAPTOGLOBIN-BINDING PROTEIN 1-RELATED"/>
    <property type="match status" value="1"/>
</dbReference>
<keyword evidence="7 10" id="KW-0472">Membrane</keyword>
<evidence type="ECO:0000256" key="5">
    <source>
        <dbReference type="ARBA" id="ARBA00022729"/>
    </source>
</evidence>
<organism evidence="15 16">
    <name type="scientific">Flavobacterium soyae</name>
    <dbReference type="NCBI Taxonomy" id="2903098"/>
    <lineage>
        <taxon>Bacteria</taxon>
        <taxon>Pseudomonadati</taxon>
        <taxon>Bacteroidota</taxon>
        <taxon>Flavobacteriia</taxon>
        <taxon>Flavobacteriales</taxon>
        <taxon>Flavobacteriaceae</taxon>
        <taxon>Flavobacterium</taxon>
    </lineage>
</organism>
<name>A0ABZ2UG23_9FLAO</name>
<protein>
    <submittedName>
        <fullName evidence="15">SusC/RagA family TonB-linked outer membrane protein</fullName>
    </submittedName>
</protein>
<dbReference type="Proteomes" id="UP001623852">
    <property type="component" value="Chromosome"/>
</dbReference>
<keyword evidence="8" id="KW-0675">Receptor</keyword>
<dbReference type="SUPFAM" id="SSF49464">
    <property type="entry name" value="Carboxypeptidase regulatory domain-like"/>
    <property type="match status" value="1"/>
</dbReference>
<accession>A0ABZ2UG23</accession>
<comment type="subcellular location">
    <subcellularLocation>
        <location evidence="1 10">Cell outer membrane</location>
        <topology evidence="1 10">Multi-pass membrane protein</topology>
    </subcellularLocation>
</comment>
<feature type="signal peptide" evidence="12">
    <location>
        <begin position="1"/>
        <end position="22"/>
    </location>
</feature>
<dbReference type="InterPro" id="IPR008969">
    <property type="entry name" value="CarboxyPept-like_regulatory"/>
</dbReference>
<dbReference type="PANTHER" id="PTHR30069">
    <property type="entry name" value="TONB-DEPENDENT OUTER MEMBRANE RECEPTOR"/>
    <property type="match status" value="1"/>
</dbReference>
<feature type="chain" id="PRO_5046803123" evidence="12">
    <location>
        <begin position="23"/>
        <end position="1084"/>
    </location>
</feature>
<evidence type="ECO:0000313" key="16">
    <source>
        <dbReference type="Proteomes" id="UP001623852"/>
    </source>
</evidence>
<gene>
    <name evidence="15" type="ORF">AABD74_01320</name>
</gene>
<keyword evidence="16" id="KW-1185">Reference proteome</keyword>
<dbReference type="NCBIfam" id="TIGR04057">
    <property type="entry name" value="SusC_RagA_signa"/>
    <property type="match status" value="1"/>
</dbReference>
<evidence type="ECO:0000256" key="8">
    <source>
        <dbReference type="ARBA" id="ARBA00023170"/>
    </source>
</evidence>
<dbReference type="InterPro" id="IPR023997">
    <property type="entry name" value="TonB-dep_OMP_SusC/RagA_CS"/>
</dbReference>
<keyword evidence="2 10" id="KW-0813">Transport</keyword>
<dbReference type="SUPFAM" id="SSF56935">
    <property type="entry name" value="Porins"/>
    <property type="match status" value="1"/>
</dbReference>
<dbReference type="InterPro" id="IPR012910">
    <property type="entry name" value="Plug_dom"/>
</dbReference>
<dbReference type="InterPro" id="IPR036942">
    <property type="entry name" value="Beta-barrel_TonB_sf"/>
</dbReference>